<accession>A0A382N4I0</accession>
<name>A0A382N4I0_9ZZZZ</name>
<evidence type="ECO:0000256" key="1">
    <source>
        <dbReference type="ARBA" id="ARBA00022737"/>
    </source>
</evidence>
<dbReference type="AlphaFoldDB" id="A0A382N4I0"/>
<dbReference type="EMBL" id="UINC01097410">
    <property type="protein sequence ID" value="SVC55087.1"/>
    <property type="molecule type" value="Genomic_DNA"/>
</dbReference>
<dbReference type="SUPFAM" id="SSF82185">
    <property type="entry name" value="Histone H3 K4-specific methyltransferase SET7/9 N-terminal domain"/>
    <property type="match status" value="1"/>
</dbReference>
<evidence type="ECO:0000313" key="2">
    <source>
        <dbReference type="EMBL" id="SVC55087.1"/>
    </source>
</evidence>
<dbReference type="InterPro" id="IPR003409">
    <property type="entry name" value="MORN"/>
</dbReference>
<dbReference type="SMART" id="SM00698">
    <property type="entry name" value="MORN"/>
    <property type="match status" value="2"/>
</dbReference>
<dbReference type="Gene3D" id="2.20.110.10">
    <property type="entry name" value="Histone H3 K4-specific methyltransferase SET7/9 N-terminal domain"/>
    <property type="match status" value="1"/>
</dbReference>
<keyword evidence="1" id="KW-0677">Repeat</keyword>
<sequence length="151" mass="17340">KGYKYVGEWRENKSWNGKEYDKNGNIIGKFVNGAKIIDEVVEKGQTRVLFRRRENQQLGWFWDGDEKKDTKYVGEIENGVPNGQGILTSPDGDRYEGDFKDGKKHGQGTFTYSGRFRYLGEWKDGKSWNGTSYDKNGIIILKVVNGKFVVN</sequence>
<dbReference type="Pfam" id="PF02493">
    <property type="entry name" value="MORN"/>
    <property type="match status" value="4"/>
</dbReference>
<protein>
    <recommendedName>
        <fullName evidence="3">MORN motif-containing protein</fullName>
    </recommendedName>
</protein>
<dbReference type="PANTHER" id="PTHR23084:SF263">
    <property type="entry name" value="MORN REPEAT-CONTAINING PROTEIN 1"/>
    <property type="match status" value="1"/>
</dbReference>
<organism evidence="2">
    <name type="scientific">marine metagenome</name>
    <dbReference type="NCBI Taxonomy" id="408172"/>
    <lineage>
        <taxon>unclassified sequences</taxon>
        <taxon>metagenomes</taxon>
        <taxon>ecological metagenomes</taxon>
    </lineage>
</organism>
<proteinExistence type="predicted"/>
<gene>
    <name evidence="2" type="ORF">METZ01_LOCUS307941</name>
</gene>
<feature type="non-terminal residue" evidence="2">
    <location>
        <position position="1"/>
    </location>
</feature>
<dbReference type="PANTHER" id="PTHR23084">
    <property type="entry name" value="PHOSPHATIDYLINOSITOL-4-PHOSPHATE 5-KINASE RELATED"/>
    <property type="match status" value="1"/>
</dbReference>
<evidence type="ECO:0008006" key="3">
    <source>
        <dbReference type="Google" id="ProtNLM"/>
    </source>
</evidence>
<reference evidence="2" key="1">
    <citation type="submission" date="2018-05" db="EMBL/GenBank/DDBJ databases">
        <authorList>
            <person name="Lanie J.A."/>
            <person name="Ng W.-L."/>
            <person name="Kazmierczak K.M."/>
            <person name="Andrzejewski T.M."/>
            <person name="Davidsen T.M."/>
            <person name="Wayne K.J."/>
            <person name="Tettelin H."/>
            <person name="Glass J.I."/>
            <person name="Rusch D."/>
            <person name="Podicherti R."/>
            <person name="Tsui H.-C.T."/>
            <person name="Winkler M.E."/>
        </authorList>
    </citation>
    <scope>NUCLEOTIDE SEQUENCE</scope>
</reference>